<dbReference type="Proteomes" id="UP000751190">
    <property type="component" value="Unassembled WGS sequence"/>
</dbReference>
<feature type="signal peptide" evidence="1">
    <location>
        <begin position="1"/>
        <end position="16"/>
    </location>
</feature>
<sequence length="124" mass="13210">MLRVFLAFVLLACASAFNVPMVKARAPSSQVQMSLGRREAAFAAFAGLAALATSAQPAEAGLPEFVRCPAPEGTCEAWKKDKKPSPTFAEMRETSPFFGKSAMLNSVPKVKGVLVQSTTFKPTN</sequence>
<dbReference type="AlphaFoldDB" id="A0A7R9YHM6"/>
<protein>
    <submittedName>
        <fullName evidence="2">Uncharacterized protein</fullName>
    </submittedName>
</protein>
<dbReference type="EMBL" id="HBEB01004851">
    <property type="protein sequence ID" value="CAD8268813.1"/>
    <property type="molecule type" value="Transcribed_RNA"/>
</dbReference>
<feature type="chain" id="PRO_5036403877" evidence="1">
    <location>
        <begin position="17"/>
        <end position="124"/>
    </location>
</feature>
<name>A0A7R9YHM6_DIALT</name>
<evidence type="ECO:0000313" key="4">
    <source>
        <dbReference type="Proteomes" id="UP000751190"/>
    </source>
</evidence>
<keyword evidence="1" id="KW-0732">Signal</keyword>
<evidence type="ECO:0000313" key="3">
    <source>
        <dbReference type="EMBL" id="KAG8459887.1"/>
    </source>
</evidence>
<dbReference type="OrthoDB" id="10555522at2759"/>
<accession>A0A7R9YHM6</accession>
<gene>
    <name evidence="3" type="ORF">KFE25_010936</name>
    <name evidence="2" type="ORF">PLUT1463_LOCUS3127</name>
</gene>
<evidence type="ECO:0000256" key="1">
    <source>
        <dbReference type="SAM" id="SignalP"/>
    </source>
</evidence>
<dbReference type="EMBL" id="JAGTXO010000036">
    <property type="protein sequence ID" value="KAG8459887.1"/>
    <property type="molecule type" value="Genomic_DNA"/>
</dbReference>
<reference evidence="3" key="2">
    <citation type="submission" date="2021-05" db="EMBL/GenBank/DDBJ databases">
        <title>The genome of the haptophyte Pavlova lutheri (Diacronema luteri, Pavlovales) - a model for lipid biosynthesis in eukaryotic algae.</title>
        <authorList>
            <person name="Hulatt C.J."/>
            <person name="Posewitz M.C."/>
        </authorList>
    </citation>
    <scope>NUCLEOTIDE SEQUENCE</scope>
    <source>
        <strain evidence="3">NIVA-4/92</strain>
    </source>
</reference>
<proteinExistence type="predicted"/>
<keyword evidence="4" id="KW-1185">Reference proteome</keyword>
<evidence type="ECO:0000313" key="2">
    <source>
        <dbReference type="EMBL" id="CAD8268813.1"/>
    </source>
</evidence>
<organism evidence="2">
    <name type="scientific">Diacronema lutheri</name>
    <name type="common">Unicellular marine alga</name>
    <name type="synonym">Monochrysis lutheri</name>
    <dbReference type="NCBI Taxonomy" id="2081491"/>
    <lineage>
        <taxon>Eukaryota</taxon>
        <taxon>Haptista</taxon>
        <taxon>Haptophyta</taxon>
        <taxon>Pavlovophyceae</taxon>
        <taxon>Pavlovales</taxon>
        <taxon>Pavlovaceae</taxon>
        <taxon>Diacronema</taxon>
    </lineage>
</organism>
<reference evidence="2" key="1">
    <citation type="submission" date="2021-01" db="EMBL/GenBank/DDBJ databases">
        <authorList>
            <person name="Corre E."/>
            <person name="Pelletier E."/>
            <person name="Niang G."/>
            <person name="Scheremetjew M."/>
            <person name="Finn R."/>
            <person name="Kale V."/>
            <person name="Holt S."/>
            <person name="Cochrane G."/>
            <person name="Meng A."/>
            <person name="Brown T."/>
            <person name="Cohen L."/>
        </authorList>
    </citation>
    <scope>NUCLEOTIDE SEQUENCE</scope>
    <source>
        <strain evidence="2">RCC1537</strain>
    </source>
</reference>